<keyword evidence="3" id="KW-1185">Reference proteome</keyword>
<organism evidence="2 3">
    <name type="scientific">Aquibacillus albus</name>
    <dbReference type="NCBI Taxonomy" id="1168171"/>
    <lineage>
        <taxon>Bacteria</taxon>
        <taxon>Bacillati</taxon>
        <taxon>Bacillota</taxon>
        <taxon>Bacilli</taxon>
        <taxon>Bacillales</taxon>
        <taxon>Bacillaceae</taxon>
        <taxon>Aquibacillus</taxon>
    </lineage>
</organism>
<sequence>MKRSKQKEHFRELMVGENQCGTFVEWASEQPS</sequence>
<evidence type="ECO:0000313" key="2">
    <source>
        <dbReference type="EMBL" id="MBM7569934.1"/>
    </source>
</evidence>
<comment type="caution">
    <text evidence="2">The sequence shown here is derived from an EMBL/GenBank/DDBJ whole genome shotgun (WGS) entry which is preliminary data.</text>
</comment>
<protein>
    <submittedName>
        <fullName evidence="2">Uncharacterized protein</fullName>
    </submittedName>
</protein>
<reference evidence="2 3" key="1">
    <citation type="submission" date="2021-01" db="EMBL/GenBank/DDBJ databases">
        <title>Genomic Encyclopedia of Type Strains, Phase IV (KMG-IV): sequencing the most valuable type-strain genomes for metagenomic binning, comparative biology and taxonomic classification.</title>
        <authorList>
            <person name="Goeker M."/>
        </authorList>
    </citation>
    <scope>NUCLEOTIDE SEQUENCE [LARGE SCALE GENOMIC DNA]</scope>
    <source>
        <strain evidence="2 3">DSM 23711</strain>
    </source>
</reference>
<dbReference type="EMBL" id="JAFBDR010000001">
    <property type="protein sequence ID" value="MBM7569934.1"/>
    <property type="molecule type" value="Genomic_DNA"/>
</dbReference>
<gene>
    <name evidence="1" type="ORF">JOC48_000378</name>
    <name evidence="2" type="ORF">JOC48_000403</name>
</gene>
<accession>A0ABS2MVJ7</accession>
<evidence type="ECO:0000313" key="1">
    <source>
        <dbReference type="EMBL" id="MBM7569909.1"/>
    </source>
</evidence>
<proteinExistence type="predicted"/>
<dbReference type="Proteomes" id="UP001296943">
    <property type="component" value="Unassembled WGS sequence"/>
</dbReference>
<name>A0ABS2MVJ7_9BACI</name>
<evidence type="ECO:0000313" key="3">
    <source>
        <dbReference type="Proteomes" id="UP001296943"/>
    </source>
</evidence>
<dbReference type="EMBL" id="JAFBDR010000001">
    <property type="protein sequence ID" value="MBM7569909.1"/>
    <property type="molecule type" value="Genomic_DNA"/>
</dbReference>